<accession>A0AAW0FRY8</accession>
<gene>
    <name evidence="2" type="ORF">QCA50_014237</name>
</gene>
<dbReference type="Proteomes" id="UP001385951">
    <property type="component" value="Unassembled WGS sequence"/>
</dbReference>
<feature type="region of interest" description="Disordered" evidence="1">
    <location>
        <begin position="30"/>
        <end position="56"/>
    </location>
</feature>
<evidence type="ECO:0000256" key="1">
    <source>
        <dbReference type="SAM" id="MobiDB-lite"/>
    </source>
</evidence>
<evidence type="ECO:0000313" key="3">
    <source>
        <dbReference type="Proteomes" id="UP001385951"/>
    </source>
</evidence>
<keyword evidence="3" id="KW-1185">Reference proteome</keyword>
<protein>
    <submittedName>
        <fullName evidence="2">Uncharacterized protein</fullName>
    </submittedName>
</protein>
<organism evidence="2 3">
    <name type="scientific">Cerrena zonata</name>
    <dbReference type="NCBI Taxonomy" id="2478898"/>
    <lineage>
        <taxon>Eukaryota</taxon>
        <taxon>Fungi</taxon>
        <taxon>Dikarya</taxon>
        <taxon>Basidiomycota</taxon>
        <taxon>Agaricomycotina</taxon>
        <taxon>Agaricomycetes</taxon>
        <taxon>Polyporales</taxon>
        <taxon>Cerrenaceae</taxon>
        <taxon>Cerrena</taxon>
    </lineage>
</organism>
<reference evidence="2 3" key="1">
    <citation type="submission" date="2022-09" db="EMBL/GenBank/DDBJ databases">
        <authorList>
            <person name="Palmer J.M."/>
        </authorList>
    </citation>
    <scope>NUCLEOTIDE SEQUENCE [LARGE SCALE GENOMIC DNA]</scope>
    <source>
        <strain evidence="2 3">DSM 7382</strain>
    </source>
</reference>
<evidence type="ECO:0000313" key="2">
    <source>
        <dbReference type="EMBL" id="KAK7682852.1"/>
    </source>
</evidence>
<comment type="caution">
    <text evidence="2">The sequence shown here is derived from an EMBL/GenBank/DDBJ whole genome shotgun (WGS) entry which is preliminary data.</text>
</comment>
<name>A0AAW0FRY8_9APHY</name>
<sequence length="56" mass="6293">MGEKDRTCVEAVMDDEQNVRVRGIRELTGQVRGGRARATPQPRRMGVIDLPRTDKA</sequence>
<proteinExistence type="predicted"/>
<dbReference type="EMBL" id="JASBNA010000034">
    <property type="protein sequence ID" value="KAK7682852.1"/>
    <property type="molecule type" value="Genomic_DNA"/>
</dbReference>
<dbReference type="AlphaFoldDB" id="A0AAW0FRY8"/>